<organism evidence="2 3">
    <name type="scientific">Rosa chinensis</name>
    <name type="common">China rose</name>
    <dbReference type="NCBI Taxonomy" id="74649"/>
    <lineage>
        <taxon>Eukaryota</taxon>
        <taxon>Viridiplantae</taxon>
        <taxon>Streptophyta</taxon>
        <taxon>Embryophyta</taxon>
        <taxon>Tracheophyta</taxon>
        <taxon>Spermatophyta</taxon>
        <taxon>Magnoliopsida</taxon>
        <taxon>eudicotyledons</taxon>
        <taxon>Gunneridae</taxon>
        <taxon>Pentapetalae</taxon>
        <taxon>rosids</taxon>
        <taxon>fabids</taxon>
        <taxon>Rosales</taxon>
        <taxon>Rosaceae</taxon>
        <taxon>Rosoideae</taxon>
        <taxon>Rosoideae incertae sedis</taxon>
        <taxon>Rosa</taxon>
    </lineage>
</organism>
<sequence length="67" mass="7806">MSSNTALSSSRGAISADSAAPKWSKRPKCKFFFSKNLDFCFFWGFEFIWEIPIWRFCLFLPSCFGFD</sequence>
<evidence type="ECO:0000313" key="3">
    <source>
        <dbReference type="Proteomes" id="UP000238479"/>
    </source>
</evidence>
<evidence type="ECO:0000313" key="2">
    <source>
        <dbReference type="EMBL" id="PRQ33780.1"/>
    </source>
</evidence>
<feature type="region of interest" description="Disordered" evidence="1">
    <location>
        <begin position="1"/>
        <end position="24"/>
    </location>
</feature>
<dbReference type="EMBL" id="PDCK01000043">
    <property type="protein sequence ID" value="PRQ33780.1"/>
    <property type="molecule type" value="Genomic_DNA"/>
</dbReference>
<dbReference type="Gramene" id="PRQ33780">
    <property type="protein sequence ID" value="PRQ33780"/>
    <property type="gene ID" value="RchiOBHm_Chr5g0061431"/>
</dbReference>
<accession>A0A2P6QHX8</accession>
<comment type="caution">
    <text evidence="2">The sequence shown here is derived from an EMBL/GenBank/DDBJ whole genome shotgun (WGS) entry which is preliminary data.</text>
</comment>
<proteinExistence type="predicted"/>
<evidence type="ECO:0000256" key="1">
    <source>
        <dbReference type="SAM" id="MobiDB-lite"/>
    </source>
</evidence>
<feature type="compositionally biased region" description="Polar residues" evidence="1">
    <location>
        <begin position="1"/>
        <end position="12"/>
    </location>
</feature>
<protein>
    <submittedName>
        <fullName evidence="2">Uncharacterized protein</fullName>
    </submittedName>
</protein>
<reference evidence="2 3" key="1">
    <citation type="journal article" date="2018" name="Nat. Genet.">
        <title>The Rosa genome provides new insights in the design of modern roses.</title>
        <authorList>
            <person name="Bendahmane M."/>
        </authorList>
    </citation>
    <scope>NUCLEOTIDE SEQUENCE [LARGE SCALE GENOMIC DNA]</scope>
    <source>
        <strain evidence="3">cv. Old Blush</strain>
    </source>
</reference>
<keyword evidence="3" id="KW-1185">Reference proteome</keyword>
<name>A0A2P6QHX8_ROSCH</name>
<dbReference type="AlphaFoldDB" id="A0A2P6QHX8"/>
<gene>
    <name evidence="2" type="ORF">RchiOBHm_Chr5g0061431</name>
</gene>
<dbReference type="Proteomes" id="UP000238479">
    <property type="component" value="Chromosome 5"/>
</dbReference>